<dbReference type="RefSeq" id="WP_222989999.1">
    <property type="nucleotide sequence ID" value="NZ_JAINVV010000004.1"/>
</dbReference>
<feature type="domain" description="GST N-terminal" evidence="1">
    <location>
        <begin position="1"/>
        <end position="79"/>
    </location>
</feature>
<dbReference type="InterPro" id="IPR036282">
    <property type="entry name" value="Glutathione-S-Trfase_C_sf"/>
</dbReference>
<name>A0ABS7PQG4_9SPHN</name>
<evidence type="ECO:0000259" key="1">
    <source>
        <dbReference type="PROSITE" id="PS50404"/>
    </source>
</evidence>
<organism evidence="3 4">
    <name type="scientific">Sphingomonas colocasiae</name>
    <dbReference type="NCBI Taxonomy" id="1848973"/>
    <lineage>
        <taxon>Bacteria</taxon>
        <taxon>Pseudomonadati</taxon>
        <taxon>Pseudomonadota</taxon>
        <taxon>Alphaproteobacteria</taxon>
        <taxon>Sphingomonadales</taxon>
        <taxon>Sphingomonadaceae</taxon>
        <taxon>Sphingomonas</taxon>
    </lineage>
</organism>
<dbReference type="Pfam" id="PF13410">
    <property type="entry name" value="GST_C_2"/>
    <property type="match status" value="1"/>
</dbReference>
<dbReference type="EMBL" id="JAINVV010000004">
    <property type="protein sequence ID" value="MBY8822960.1"/>
    <property type="molecule type" value="Genomic_DNA"/>
</dbReference>
<dbReference type="Proteomes" id="UP000706039">
    <property type="component" value="Unassembled WGS sequence"/>
</dbReference>
<dbReference type="Gene3D" id="1.20.1050.10">
    <property type="match status" value="1"/>
</dbReference>
<dbReference type="SUPFAM" id="SSF52833">
    <property type="entry name" value="Thioredoxin-like"/>
    <property type="match status" value="1"/>
</dbReference>
<dbReference type="PANTHER" id="PTHR44051:SF2">
    <property type="entry name" value="HYPOTHETICAL GLUTATHIONE S-TRANSFERASE LIKE PROTEIN"/>
    <property type="match status" value="1"/>
</dbReference>
<feature type="domain" description="GST C-terminal" evidence="2">
    <location>
        <begin position="84"/>
        <end position="194"/>
    </location>
</feature>
<dbReference type="InterPro" id="IPR004045">
    <property type="entry name" value="Glutathione_S-Trfase_N"/>
</dbReference>
<dbReference type="SFLD" id="SFLDG00358">
    <property type="entry name" value="Main_(cytGST)"/>
    <property type="match status" value="1"/>
</dbReference>
<keyword evidence="4" id="KW-1185">Reference proteome</keyword>
<dbReference type="InterPro" id="IPR040079">
    <property type="entry name" value="Glutathione_S-Trfase"/>
</dbReference>
<dbReference type="PROSITE" id="PS50404">
    <property type="entry name" value="GST_NTER"/>
    <property type="match status" value="1"/>
</dbReference>
<dbReference type="InterPro" id="IPR036249">
    <property type="entry name" value="Thioredoxin-like_sf"/>
</dbReference>
<reference evidence="3 4" key="1">
    <citation type="submission" date="2021-08" db="EMBL/GenBank/DDBJ databases">
        <authorList>
            <person name="Tuo L."/>
        </authorList>
    </citation>
    <scope>NUCLEOTIDE SEQUENCE [LARGE SCALE GENOMIC DNA]</scope>
    <source>
        <strain evidence="3 4">JCM 31229</strain>
    </source>
</reference>
<comment type="caution">
    <text evidence="3">The sequence shown here is derived from an EMBL/GenBank/DDBJ whole genome shotgun (WGS) entry which is preliminary data.</text>
</comment>
<proteinExistence type="predicted"/>
<protein>
    <submittedName>
        <fullName evidence="3">Glutathione S-transferase family protein</fullName>
    </submittedName>
</protein>
<evidence type="ECO:0000259" key="2">
    <source>
        <dbReference type="PROSITE" id="PS50405"/>
    </source>
</evidence>
<dbReference type="Gene3D" id="3.40.30.10">
    <property type="entry name" value="Glutaredoxin"/>
    <property type="match status" value="1"/>
</dbReference>
<dbReference type="Pfam" id="PF13409">
    <property type="entry name" value="GST_N_2"/>
    <property type="match status" value="1"/>
</dbReference>
<sequence length="194" mass="21744">MKLYSKPLAPNPLRVTMLANKKGLTLDFHNLDADDTRSTEYREINPIGQVPVLELDDGARITESLIICQYLDAVSGPPYLCGDGLEQRTRIAMWERRAEFQLLIPAVEYGHHRHPMFAARITQYPDWAGSIADAPRAFLKLMESRLAETPFLAGPDFSIADITAYYGCRFAAIYGLYPTPAPVIADWLDRVDAA</sequence>
<accession>A0ABS7PQG4</accession>
<dbReference type="SFLD" id="SFLDS00019">
    <property type="entry name" value="Glutathione_Transferase_(cytos"/>
    <property type="match status" value="1"/>
</dbReference>
<evidence type="ECO:0000313" key="3">
    <source>
        <dbReference type="EMBL" id="MBY8822960.1"/>
    </source>
</evidence>
<dbReference type="PANTHER" id="PTHR44051">
    <property type="entry name" value="GLUTATHIONE S-TRANSFERASE-RELATED"/>
    <property type="match status" value="1"/>
</dbReference>
<evidence type="ECO:0000313" key="4">
    <source>
        <dbReference type="Proteomes" id="UP000706039"/>
    </source>
</evidence>
<dbReference type="SUPFAM" id="SSF47616">
    <property type="entry name" value="GST C-terminal domain-like"/>
    <property type="match status" value="1"/>
</dbReference>
<dbReference type="PROSITE" id="PS50405">
    <property type="entry name" value="GST_CTER"/>
    <property type="match status" value="1"/>
</dbReference>
<gene>
    <name evidence="3" type="ORF">K7G82_11690</name>
</gene>
<dbReference type="InterPro" id="IPR010987">
    <property type="entry name" value="Glutathione-S-Trfase_C-like"/>
</dbReference>